<protein>
    <submittedName>
        <fullName evidence="2">Uncharacterized protein</fullName>
    </submittedName>
</protein>
<evidence type="ECO:0000256" key="1">
    <source>
        <dbReference type="SAM" id="Phobius"/>
    </source>
</evidence>
<keyword evidence="3" id="KW-1185">Reference proteome</keyword>
<dbReference type="Proteomes" id="UP001140949">
    <property type="component" value="Unassembled WGS sequence"/>
</dbReference>
<gene>
    <name evidence="2" type="ORF">M6B38_398355</name>
</gene>
<organism evidence="2 3">
    <name type="scientific">Iris pallida</name>
    <name type="common">Sweet iris</name>
    <dbReference type="NCBI Taxonomy" id="29817"/>
    <lineage>
        <taxon>Eukaryota</taxon>
        <taxon>Viridiplantae</taxon>
        <taxon>Streptophyta</taxon>
        <taxon>Embryophyta</taxon>
        <taxon>Tracheophyta</taxon>
        <taxon>Spermatophyta</taxon>
        <taxon>Magnoliopsida</taxon>
        <taxon>Liliopsida</taxon>
        <taxon>Asparagales</taxon>
        <taxon>Iridaceae</taxon>
        <taxon>Iridoideae</taxon>
        <taxon>Irideae</taxon>
        <taxon>Iris</taxon>
    </lineage>
</organism>
<proteinExistence type="predicted"/>
<evidence type="ECO:0000313" key="2">
    <source>
        <dbReference type="EMBL" id="KAJ6820278.1"/>
    </source>
</evidence>
<feature type="transmembrane region" description="Helical" evidence="1">
    <location>
        <begin position="6"/>
        <end position="27"/>
    </location>
</feature>
<keyword evidence="1" id="KW-0472">Membrane</keyword>
<reference evidence="2" key="2">
    <citation type="submission" date="2023-04" db="EMBL/GenBank/DDBJ databases">
        <authorList>
            <person name="Bruccoleri R.E."/>
            <person name="Oakeley E.J."/>
            <person name="Faust A.-M."/>
            <person name="Dessus-Babus S."/>
            <person name="Altorfer M."/>
            <person name="Burckhardt D."/>
            <person name="Oertli M."/>
            <person name="Naumann U."/>
            <person name="Petersen F."/>
            <person name="Wong J."/>
        </authorList>
    </citation>
    <scope>NUCLEOTIDE SEQUENCE</scope>
    <source>
        <strain evidence="2">GSM-AAB239-AS_SAM_17_03QT</strain>
        <tissue evidence="2">Leaf</tissue>
    </source>
</reference>
<name>A0AAX6FW67_IRIPA</name>
<keyword evidence="1" id="KW-0812">Transmembrane</keyword>
<reference evidence="2" key="1">
    <citation type="journal article" date="2023" name="GigaByte">
        <title>Genome assembly of the bearded iris, Iris pallida Lam.</title>
        <authorList>
            <person name="Bruccoleri R.E."/>
            <person name="Oakeley E.J."/>
            <person name="Faust A.M.E."/>
            <person name="Altorfer M."/>
            <person name="Dessus-Babus S."/>
            <person name="Burckhardt D."/>
            <person name="Oertli M."/>
            <person name="Naumann U."/>
            <person name="Petersen F."/>
            <person name="Wong J."/>
        </authorList>
    </citation>
    <scope>NUCLEOTIDE SEQUENCE</scope>
    <source>
        <strain evidence="2">GSM-AAB239-AS_SAM_17_03QT</strain>
    </source>
</reference>
<keyword evidence="1" id="KW-1133">Transmembrane helix</keyword>
<comment type="caution">
    <text evidence="2">The sequence shown here is derived from an EMBL/GenBank/DDBJ whole genome shotgun (WGS) entry which is preliminary data.</text>
</comment>
<dbReference type="EMBL" id="JANAVB010025794">
    <property type="protein sequence ID" value="KAJ6820278.1"/>
    <property type="molecule type" value="Genomic_DNA"/>
</dbReference>
<sequence length="49" mass="5480">MEMGIGVIDFAIWSVLMNGTHIARILIKDSIRNYVKNEGSCDGTHFGIR</sequence>
<dbReference type="AlphaFoldDB" id="A0AAX6FW67"/>
<evidence type="ECO:0000313" key="3">
    <source>
        <dbReference type="Proteomes" id="UP001140949"/>
    </source>
</evidence>
<accession>A0AAX6FW67</accession>